<dbReference type="AlphaFoldDB" id="A0A9N9PFK2"/>
<organism evidence="1 2">
    <name type="scientific">Dentiscutata erythropus</name>
    <dbReference type="NCBI Taxonomy" id="1348616"/>
    <lineage>
        <taxon>Eukaryota</taxon>
        <taxon>Fungi</taxon>
        <taxon>Fungi incertae sedis</taxon>
        <taxon>Mucoromycota</taxon>
        <taxon>Glomeromycotina</taxon>
        <taxon>Glomeromycetes</taxon>
        <taxon>Diversisporales</taxon>
        <taxon>Gigasporaceae</taxon>
        <taxon>Dentiscutata</taxon>
    </lineage>
</organism>
<name>A0A9N9PFK2_9GLOM</name>
<proteinExistence type="predicted"/>
<evidence type="ECO:0000313" key="2">
    <source>
        <dbReference type="Proteomes" id="UP000789405"/>
    </source>
</evidence>
<accession>A0A9N9PFK2</accession>
<sequence>ENLRKKLLGGWEGNNYRNYHPEAIYRSRPLNSIIEQFKLMLIGCKERVTE</sequence>
<protein>
    <submittedName>
        <fullName evidence="1">12253_t:CDS:1</fullName>
    </submittedName>
</protein>
<dbReference type="Proteomes" id="UP000789405">
    <property type="component" value="Unassembled WGS sequence"/>
</dbReference>
<gene>
    <name evidence="1" type="ORF">DERYTH_LOCUS27116</name>
</gene>
<keyword evidence="2" id="KW-1185">Reference proteome</keyword>
<feature type="non-terminal residue" evidence="1">
    <location>
        <position position="50"/>
    </location>
</feature>
<feature type="non-terminal residue" evidence="1">
    <location>
        <position position="1"/>
    </location>
</feature>
<dbReference type="EMBL" id="CAJVPY010060672">
    <property type="protein sequence ID" value="CAG8821401.1"/>
    <property type="molecule type" value="Genomic_DNA"/>
</dbReference>
<comment type="caution">
    <text evidence="1">The sequence shown here is derived from an EMBL/GenBank/DDBJ whole genome shotgun (WGS) entry which is preliminary data.</text>
</comment>
<reference evidence="1" key="1">
    <citation type="submission" date="2021-06" db="EMBL/GenBank/DDBJ databases">
        <authorList>
            <person name="Kallberg Y."/>
            <person name="Tangrot J."/>
            <person name="Rosling A."/>
        </authorList>
    </citation>
    <scope>NUCLEOTIDE SEQUENCE</scope>
    <source>
        <strain evidence="1">MA453B</strain>
    </source>
</reference>
<evidence type="ECO:0000313" key="1">
    <source>
        <dbReference type="EMBL" id="CAG8821401.1"/>
    </source>
</evidence>